<accession>A0A438IVV5</accession>
<dbReference type="EMBL" id="QGNW01000079">
    <property type="protein sequence ID" value="RVX00880.1"/>
    <property type="molecule type" value="Genomic_DNA"/>
</dbReference>
<dbReference type="InterPro" id="IPR005162">
    <property type="entry name" value="Retrotrans_gag_dom"/>
</dbReference>
<reference evidence="2 3" key="1">
    <citation type="journal article" date="2018" name="PLoS Genet.">
        <title>Population sequencing reveals clonal diversity and ancestral inbreeding in the grapevine cultivar Chardonnay.</title>
        <authorList>
            <person name="Roach M.J."/>
            <person name="Johnson D.L."/>
            <person name="Bohlmann J."/>
            <person name="van Vuuren H.J."/>
            <person name="Jones S.J."/>
            <person name="Pretorius I.S."/>
            <person name="Schmidt S.A."/>
            <person name="Borneman A.R."/>
        </authorList>
    </citation>
    <scope>NUCLEOTIDE SEQUENCE [LARGE SCALE GENOMIC DNA]</scope>
    <source>
        <strain evidence="3">cv. Chardonnay</strain>
        <tissue evidence="2">Leaf</tissue>
    </source>
</reference>
<protein>
    <recommendedName>
        <fullName evidence="1">Retrotransposon gag domain-containing protein</fullName>
    </recommendedName>
</protein>
<sequence>MQLDEDIDSTQASMKRRYNRRSHFSDLSRQQQAVAPTILALSGFVNQRLDDMLSMSFDPHIINYESSKGFIVLKFTMYDRISDPFDNIMHFKQLMTLDIRNDALLCKVFPSNLHGEALSWFHRFPPNFVNMFQDISKAFLGHYFRFGHHKQNISTLQNIKL</sequence>
<evidence type="ECO:0000313" key="2">
    <source>
        <dbReference type="EMBL" id="RVX00880.1"/>
    </source>
</evidence>
<evidence type="ECO:0000313" key="3">
    <source>
        <dbReference type="Proteomes" id="UP000288805"/>
    </source>
</evidence>
<comment type="caution">
    <text evidence="2">The sequence shown here is derived from an EMBL/GenBank/DDBJ whole genome shotgun (WGS) entry which is preliminary data.</text>
</comment>
<name>A0A438IVV5_VITVI</name>
<feature type="domain" description="Retrotransposon gag" evidence="1">
    <location>
        <begin position="107"/>
        <end position="160"/>
    </location>
</feature>
<dbReference type="AlphaFoldDB" id="A0A438IVV5"/>
<proteinExistence type="predicted"/>
<gene>
    <name evidence="2" type="ORF">CK203_026434</name>
</gene>
<dbReference type="Proteomes" id="UP000288805">
    <property type="component" value="Unassembled WGS sequence"/>
</dbReference>
<organism evidence="2 3">
    <name type="scientific">Vitis vinifera</name>
    <name type="common">Grape</name>
    <dbReference type="NCBI Taxonomy" id="29760"/>
    <lineage>
        <taxon>Eukaryota</taxon>
        <taxon>Viridiplantae</taxon>
        <taxon>Streptophyta</taxon>
        <taxon>Embryophyta</taxon>
        <taxon>Tracheophyta</taxon>
        <taxon>Spermatophyta</taxon>
        <taxon>Magnoliopsida</taxon>
        <taxon>eudicotyledons</taxon>
        <taxon>Gunneridae</taxon>
        <taxon>Pentapetalae</taxon>
        <taxon>rosids</taxon>
        <taxon>Vitales</taxon>
        <taxon>Vitaceae</taxon>
        <taxon>Viteae</taxon>
        <taxon>Vitis</taxon>
    </lineage>
</organism>
<evidence type="ECO:0000259" key="1">
    <source>
        <dbReference type="Pfam" id="PF03732"/>
    </source>
</evidence>
<dbReference type="Pfam" id="PF03732">
    <property type="entry name" value="Retrotrans_gag"/>
    <property type="match status" value="1"/>
</dbReference>